<dbReference type="CDD" id="cd00063">
    <property type="entry name" value="FN3"/>
    <property type="match status" value="1"/>
</dbReference>
<name>A0AA35WE60_GEOBA</name>
<keyword evidence="1" id="KW-0472">Membrane</keyword>
<evidence type="ECO:0000313" key="4">
    <source>
        <dbReference type="Proteomes" id="UP001174909"/>
    </source>
</evidence>
<evidence type="ECO:0000259" key="2">
    <source>
        <dbReference type="PROSITE" id="PS50853"/>
    </source>
</evidence>
<dbReference type="SUPFAM" id="SSF49265">
    <property type="entry name" value="Fibronectin type III"/>
    <property type="match status" value="1"/>
</dbReference>
<reference evidence="3" key="1">
    <citation type="submission" date="2023-03" db="EMBL/GenBank/DDBJ databases">
        <authorList>
            <person name="Steffen K."/>
            <person name="Cardenas P."/>
        </authorList>
    </citation>
    <scope>NUCLEOTIDE SEQUENCE</scope>
</reference>
<dbReference type="EMBL" id="CASHTH010001603">
    <property type="protein sequence ID" value="CAI8017199.1"/>
    <property type="molecule type" value="Genomic_DNA"/>
</dbReference>
<dbReference type="Proteomes" id="UP001174909">
    <property type="component" value="Unassembled WGS sequence"/>
</dbReference>
<dbReference type="SMART" id="SM00060">
    <property type="entry name" value="FN3"/>
    <property type="match status" value="1"/>
</dbReference>
<evidence type="ECO:0000256" key="1">
    <source>
        <dbReference type="SAM" id="Phobius"/>
    </source>
</evidence>
<dbReference type="InterPro" id="IPR003961">
    <property type="entry name" value="FN3_dom"/>
</dbReference>
<feature type="domain" description="Fibronectin type-III" evidence="2">
    <location>
        <begin position="109"/>
        <end position="209"/>
    </location>
</feature>
<feature type="transmembrane region" description="Helical" evidence="1">
    <location>
        <begin position="418"/>
        <end position="447"/>
    </location>
</feature>
<dbReference type="Gene3D" id="2.60.40.10">
    <property type="entry name" value="Immunoglobulins"/>
    <property type="match status" value="1"/>
</dbReference>
<dbReference type="InterPro" id="IPR013783">
    <property type="entry name" value="Ig-like_fold"/>
</dbReference>
<protein>
    <recommendedName>
        <fullName evidence="2">Fibronectin type-III domain-containing protein</fullName>
    </recommendedName>
</protein>
<keyword evidence="4" id="KW-1185">Reference proteome</keyword>
<organism evidence="3 4">
    <name type="scientific">Geodia barretti</name>
    <name type="common">Barrett's horny sponge</name>
    <dbReference type="NCBI Taxonomy" id="519541"/>
    <lineage>
        <taxon>Eukaryota</taxon>
        <taxon>Metazoa</taxon>
        <taxon>Porifera</taxon>
        <taxon>Demospongiae</taxon>
        <taxon>Heteroscleromorpha</taxon>
        <taxon>Tetractinellida</taxon>
        <taxon>Astrophorina</taxon>
        <taxon>Geodiidae</taxon>
        <taxon>Geodia</taxon>
    </lineage>
</organism>
<accession>A0AA35WE60</accession>
<dbReference type="InterPro" id="IPR036116">
    <property type="entry name" value="FN3_sf"/>
</dbReference>
<comment type="caution">
    <text evidence="3">The sequence shown here is derived from an EMBL/GenBank/DDBJ whole genome shotgun (WGS) entry which is preliminary data.</text>
</comment>
<dbReference type="AlphaFoldDB" id="A0AA35WE60"/>
<dbReference type="PROSITE" id="PS50853">
    <property type="entry name" value="FN3"/>
    <property type="match status" value="1"/>
</dbReference>
<gene>
    <name evidence="3" type="ORF">GBAR_LOCUS10484</name>
</gene>
<keyword evidence="1" id="KW-0812">Transmembrane</keyword>
<proteinExistence type="predicted"/>
<keyword evidence="1" id="KW-1133">Transmembrane helix</keyword>
<sequence length="495" mass="51676">MVCPNDPLLFTCTVTDSPSPAARVILPSGEGVLLTITNMTQVIGATSLPDGVTEQSHNAIGDGPVNYTLALAIERASLLGGNPVICDAATAPALTDEASCPIATDPPGPPESLSQVVSANTEISAVVQWESPAMTGGGTGVTISEYRVTVDGGVTQTVSHDDSRDVFTAHYCTQFNTSYSVSVTAINSCGLSSQPATITVFIEARVPPQPTVQSLVMYYDVPLSGGRPVVLNWTEGEREVGVVYPGEEMTTVDLTPGGTICSFLSTPIISCTATITNDCSNYNISITLSNDIGPSQPVSIIFNSAPVEVEEGESPAGGPAVIVSLNPLCRSVPYTVGLSFGVRENSGETFLPQQNVTANILPGTPVILPINVTTLPLADGQEYCFTVPQLNIEGDLPTASTSTCTDTREEKESISTGVAVAITLAISVLVLIPAGVVIGSCGTLFAIRRGGERGERKKKKKEELVAAIYEEPVHSVETAIPLSENQAYGQVSSQR</sequence>
<evidence type="ECO:0000313" key="3">
    <source>
        <dbReference type="EMBL" id="CAI8017199.1"/>
    </source>
</evidence>